<dbReference type="Gene3D" id="3.30.310.50">
    <property type="entry name" value="Alpha-D-phosphohexomutase, C-terminal domain"/>
    <property type="match status" value="1"/>
</dbReference>
<dbReference type="EMBL" id="QKYN01000021">
    <property type="protein sequence ID" value="RAG86750.1"/>
    <property type="molecule type" value="Genomic_DNA"/>
</dbReference>
<dbReference type="InterPro" id="IPR014543">
    <property type="entry name" value="UCP028291"/>
</dbReference>
<sequence length="114" mass="12430">MARSHARVATDRPGRYAKQLASHFSRKIETHWDEETGQGSLSFGFGTAAMTATPDALLLVVEGAAEDLERLEGVVGRHLVRFGTKDELVAEWHRADGTAGTVQRNEEEPAAEQA</sequence>
<protein>
    <submittedName>
        <fullName evidence="1">DUF2218 domain-containing protein</fullName>
    </submittedName>
</protein>
<keyword evidence="2" id="KW-1185">Reference proteome</keyword>
<proteinExistence type="predicted"/>
<name>A0A2X0KJ39_9ACTN</name>
<dbReference type="Pfam" id="PF09981">
    <property type="entry name" value="DUF2218"/>
    <property type="match status" value="1"/>
</dbReference>
<accession>A0A2X0KJ39</accession>
<dbReference type="PIRSF" id="PIRSF028291">
    <property type="entry name" value="UCP028291"/>
    <property type="match status" value="1"/>
</dbReference>
<reference evidence="1 2" key="1">
    <citation type="submission" date="2018-06" db="EMBL/GenBank/DDBJ databases">
        <title>Streptacidiphilus pinicola sp. nov., isolated from pine grove soil.</title>
        <authorList>
            <person name="Roh S.G."/>
            <person name="Park S."/>
            <person name="Kim M.-K."/>
            <person name="Yun B.-R."/>
            <person name="Park J."/>
            <person name="Kim M.J."/>
            <person name="Kim Y.S."/>
            <person name="Kim S.B."/>
        </authorList>
    </citation>
    <scope>NUCLEOTIDE SEQUENCE [LARGE SCALE GENOMIC DNA]</scope>
    <source>
        <strain evidence="1 2">MMS16-CNU450</strain>
    </source>
</reference>
<organism evidence="1 2">
    <name type="scientific">Streptacidiphilus pinicola</name>
    <dbReference type="NCBI Taxonomy" id="2219663"/>
    <lineage>
        <taxon>Bacteria</taxon>
        <taxon>Bacillati</taxon>
        <taxon>Actinomycetota</taxon>
        <taxon>Actinomycetes</taxon>
        <taxon>Kitasatosporales</taxon>
        <taxon>Streptomycetaceae</taxon>
        <taxon>Streptacidiphilus</taxon>
    </lineage>
</organism>
<gene>
    <name evidence="1" type="ORF">DN069_04990</name>
</gene>
<evidence type="ECO:0000313" key="1">
    <source>
        <dbReference type="EMBL" id="RAG86750.1"/>
    </source>
</evidence>
<evidence type="ECO:0000313" key="2">
    <source>
        <dbReference type="Proteomes" id="UP000248889"/>
    </source>
</evidence>
<comment type="caution">
    <text evidence="1">The sequence shown here is derived from an EMBL/GenBank/DDBJ whole genome shotgun (WGS) entry which is preliminary data.</text>
</comment>
<dbReference type="AlphaFoldDB" id="A0A2X0KJ39"/>
<dbReference type="OrthoDB" id="9806511at2"/>
<dbReference type="Proteomes" id="UP000248889">
    <property type="component" value="Unassembled WGS sequence"/>
</dbReference>
<dbReference type="RefSeq" id="WP_111499589.1">
    <property type="nucleotide sequence ID" value="NZ_QKYN01000021.1"/>
</dbReference>